<evidence type="ECO:0000256" key="2">
    <source>
        <dbReference type="ARBA" id="ARBA00012438"/>
    </source>
</evidence>
<reference evidence="9" key="1">
    <citation type="journal article" date="2019" name="Int. J. Syst. Evol. Microbiol.">
        <title>The Global Catalogue of Microorganisms (GCM) 10K type strain sequencing project: providing services to taxonomists for standard genome sequencing and annotation.</title>
        <authorList>
            <consortium name="The Broad Institute Genomics Platform"/>
            <consortium name="The Broad Institute Genome Sequencing Center for Infectious Disease"/>
            <person name="Wu L."/>
            <person name="Ma J."/>
        </authorList>
    </citation>
    <scope>NUCLEOTIDE SEQUENCE [LARGE SCALE GENOMIC DNA]</scope>
    <source>
        <strain evidence="9">JCM 16603</strain>
    </source>
</reference>
<sequence>MAASLVPVLLFAILQVGFAAREQRRELENRALTRADKLILAADAEAVRYGTLLDALATSQGLRSRNWEALARRFGEFQALNPDLRGLTISDGSDSVVATIGLPIVQATVVVDGEPTSRPVFAGYVRTGNCLCLMFERAGQANNGQRLKVILLTDSEPFVRLLPPTSEYPVVALAGPRARFIARNVGTAERFGSLSSVYLQRAVMSGKDGGIYRGRTLEGFENYSAFARSERTGWTAHVALGSDYIDNPSRRFLGSLIMAAMLSLLLAALLIAFAIRQMREARQLAERMQQTQKMEALGQLTGGLAHDFNNLLTPVIGVLDQLTRRDALDDRGKRLAAGALTSAQRAAKLTQQLLAFSRRQRLTVGPIDVPALLSGVTQLVERTVSTRHRFRVEADSDAQCVRSDLTQLELALLNLAINARDALPDGGEILLRVTREKAGEGNERVRFAMVDGGTGMDEQTRRRALEPFFTTKPTGRGTGLGLAQVFGVVEQSGGTVEIESAPGEGTTVSLLLPECSEEETRSARADAALPAAASAHSLRLLVVDDEDEVRATIAQMLSEAGHKVSSASNGRSALASIGSEQFDLVVTDYLMPEMSGTELIAAAREKKPRQAFLVVSGFADSEELAQRCPDAALVAKPFTAAELLVAVERAVQR</sequence>
<evidence type="ECO:0000256" key="1">
    <source>
        <dbReference type="ARBA" id="ARBA00000085"/>
    </source>
</evidence>
<dbReference type="InterPro" id="IPR001789">
    <property type="entry name" value="Sig_transdc_resp-reg_receiver"/>
</dbReference>
<feature type="domain" description="Histidine kinase" evidence="6">
    <location>
        <begin position="303"/>
        <end position="516"/>
    </location>
</feature>
<dbReference type="CDD" id="cd00082">
    <property type="entry name" value="HisKA"/>
    <property type="match status" value="1"/>
</dbReference>
<keyword evidence="9" id="KW-1185">Reference proteome</keyword>
<dbReference type="InterPro" id="IPR036097">
    <property type="entry name" value="HisK_dim/P_sf"/>
</dbReference>
<proteinExistence type="predicted"/>
<organism evidence="8 9">
    <name type="scientific">Sphingomonas humi</name>
    <dbReference type="NCBI Taxonomy" id="335630"/>
    <lineage>
        <taxon>Bacteria</taxon>
        <taxon>Pseudomonadati</taxon>
        <taxon>Pseudomonadota</taxon>
        <taxon>Alphaproteobacteria</taxon>
        <taxon>Sphingomonadales</taxon>
        <taxon>Sphingomonadaceae</taxon>
        <taxon>Sphingomonas</taxon>
    </lineage>
</organism>
<dbReference type="InterPro" id="IPR005467">
    <property type="entry name" value="His_kinase_dom"/>
</dbReference>
<dbReference type="PANTHER" id="PTHR43065:SF49">
    <property type="entry name" value="HISTIDINE KINASE"/>
    <property type="match status" value="1"/>
</dbReference>
<dbReference type="SUPFAM" id="SSF47384">
    <property type="entry name" value="Homodimeric domain of signal transducing histidine kinase"/>
    <property type="match status" value="1"/>
</dbReference>
<dbReference type="Gene3D" id="3.30.565.10">
    <property type="entry name" value="Histidine kinase-like ATPase, C-terminal domain"/>
    <property type="match status" value="1"/>
</dbReference>
<dbReference type="Proteomes" id="UP001501310">
    <property type="component" value="Unassembled WGS sequence"/>
</dbReference>
<dbReference type="InterPro" id="IPR004358">
    <property type="entry name" value="Sig_transdc_His_kin-like_C"/>
</dbReference>
<name>A0ABP7RXQ9_9SPHN</name>
<feature type="modified residue" description="4-aspartylphosphate" evidence="4">
    <location>
        <position position="588"/>
    </location>
</feature>
<dbReference type="PROSITE" id="PS50110">
    <property type="entry name" value="RESPONSE_REGULATORY"/>
    <property type="match status" value="1"/>
</dbReference>
<dbReference type="Pfam" id="PF00512">
    <property type="entry name" value="HisKA"/>
    <property type="match status" value="1"/>
</dbReference>
<dbReference type="PROSITE" id="PS50109">
    <property type="entry name" value="HIS_KIN"/>
    <property type="match status" value="1"/>
</dbReference>
<keyword evidence="5" id="KW-0812">Transmembrane</keyword>
<evidence type="ECO:0000313" key="9">
    <source>
        <dbReference type="Proteomes" id="UP001501310"/>
    </source>
</evidence>
<accession>A0ABP7RXQ9</accession>
<dbReference type="PRINTS" id="PR00344">
    <property type="entry name" value="BCTRLSENSOR"/>
</dbReference>
<dbReference type="SUPFAM" id="SSF52172">
    <property type="entry name" value="CheY-like"/>
    <property type="match status" value="1"/>
</dbReference>
<keyword evidence="5" id="KW-1133">Transmembrane helix</keyword>
<gene>
    <name evidence="8" type="ORF">GCM10022211_14520</name>
</gene>
<evidence type="ECO:0000256" key="5">
    <source>
        <dbReference type="SAM" id="Phobius"/>
    </source>
</evidence>
<dbReference type="Gene3D" id="3.40.50.2300">
    <property type="match status" value="1"/>
</dbReference>
<dbReference type="InterPro" id="IPR003661">
    <property type="entry name" value="HisK_dim/P_dom"/>
</dbReference>
<dbReference type="SUPFAM" id="SSF55874">
    <property type="entry name" value="ATPase domain of HSP90 chaperone/DNA topoisomerase II/histidine kinase"/>
    <property type="match status" value="1"/>
</dbReference>
<comment type="catalytic activity">
    <reaction evidence="1">
        <text>ATP + protein L-histidine = ADP + protein N-phospho-L-histidine.</text>
        <dbReference type="EC" id="2.7.13.3"/>
    </reaction>
</comment>
<comment type="caution">
    <text evidence="8">The sequence shown here is derived from an EMBL/GenBank/DDBJ whole genome shotgun (WGS) entry which is preliminary data.</text>
</comment>
<dbReference type="Pfam" id="PF00072">
    <property type="entry name" value="Response_reg"/>
    <property type="match status" value="1"/>
</dbReference>
<dbReference type="RefSeq" id="WP_344709511.1">
    <property type="nucleotide sequence ID" value="NZ_BAAAZD010000001.1"/>
</dbReference>
<feature type="domain" description="Response regulatory" evidence="7">
    <location>
        <begin position="539"/>
        <end position="651"/>
    </location>
</feature>
<evidence type="ECO:0000256" key="3">
    <source>
        <dbReference type="ARBA" id="ARBA00022553"/>
    </source>
</evidence>
<evidence type="ECO:0000259" key="7">
    <source>
        <dbReference type="PROSITE" id="PS50110"/>
    </source>
</evidence>
<evidence type="ECO:0000313" key="8">
    <source>
        <dbReference type="EMBL" id="GAA4003767.1"/>
    </source>
</evidence>
<dbReference type="InterPro" id="IPR036890">
    <property type="entry name" value="HATPase_C_sf"/>
</dbReference>
<keyword evidence="3 4" id="KW-0597">Phosphoprotein</keyword>
<evidence type="ECO:0000256" key="4">
    <source>
        <dbReference type="PROSITE-ProRule" id="PRU00169"/>
    </source>
</evidence>
<dbReference type="SMART" id="SM00387">
    <property type="entry name" value="HATPase_c"/>
    <property type="match status" value="1"/>
</dbReference>
<feature type="transmembrane region" description="Helical" evidence="5">
    <location>
        <begin position="252"/>
        <end position="275"/>
    </location>
</feature>
<protein>
    <recommendedName>
        <fullName evidence="2">histidine kinase</fullName>
        <ecNumber evidence="2">2.7.13.3</ecNumber>
    </recommendedName>
</protein>
<keyword evidence="5" id="KW-0472">Membrane</keyword>
<evidence type="ECO:0000259" key="6">
    <source>
        <dbReference type="PROSITE" id="PS50109"/>
    </source>
</evidence>
<dbReference type="InterPro" id="IPR011006">
    <property type="entry name" value="CheY-like_superfamily"/>
</dbReference>
<dbReference type="SMART" id="SM00448">
    <property type="entry name" value="REC"/>
    <property type="match status" value="1"/>
</dbReference>
<dbReference type="EC" id="2.7.13.3" evidence="2"/>
<dbReference type="SMART" id="SM00388">
    <property type="entry name" value="HisKA"/>
    <property type="match status" value="1"/>
</dbReference>
<dbReference type="PANTHER" id="PTHR43065">
    <property type="entry name" value="SENSOR HISTIDINE KINASE"/>
    <property type="match status" value="1"/>
</dbReference>
<dbReference type="CDD" id="cd00156">
    <property type="entry name" value="REC"/>
    <property type="match status" value="1"/>
</dbReference>
<dbReference type="EMBL" id="BAAAZD010000001">
    <property type="protein sequence ID" value="GAA4003767.1"/>
    <property type="molecule type" value="Genomic_DNA"/>
</dbReference>
<dbReference type="Pfam" id="PF02518">
    <property type="entry name" value="HATPase_c"/>
    <property type="match status" value="1"/>
</dbReference>
<dbReference type="Gene3D" id="1.10.287.130">
    <property type="match status" value="1"/>
</dbReference>
<dbReference type="InterPro" id="IPR003594">
    <property type="entry name" value="HATPase_dom"/>
</dbReference>